<dbReference type="RefSeq" id="WP_013320211.1">
    <property type="nucleotide sequence ID" value="NC_014501.1"/>
</dbReference>
<keyword evidence="4" id="KW-1185">Reference proteome</keyword>
<dbReference type="AlphaFoldDB" id="E0UHG0"/>
<dbReference type="Gene3D" id="3.90.1720.10">
    <property type="entry name" value="endopeptidase domain like (from Nostoc punctiforme)"/>
    <property type="match status" value="1"/>
</dbReference>
<evidence type="ECO:0000259" key="2">
    <source>
        <dbReference type="Pfam" id="PF05257"/>
    </source>
</evidence>
<accession>E0UHG0</accession>
<dbReference type="Pfam" id="PF01471">
    <property type="entry name" value="PG_binding_1"/>
    <property type="match status" value="1"/>
</dbReference>
<dbReference type="eggNOG" id="COG3409">
    <property type="taxonomic scope" value="Bacteria"/>
</dbReference>
<dbReference type="SUPFAM" id="SSF54001">
    <property type="entry name" value="Cysteine proteinases"/>
    <property type="match status" value="1"/>
</dbReference>
<dbReference type="eggNOG" id="COG5526">
    <property type="taxonomic scope" value="Bacteria"/>
</dbReference>
<dbReference type="InterPro" id="IPR036365">
    <property type="entry name" value="PGBD-like_sf"/>
</dbReference>
<name>E0UHG0_GLOV7</name>
<feature type="domain" description="Peptidase C51" evidence="2">
    <location>
        <begin position="402"/>
        <end position="494"/>
    </location>
</feature>
<dbReference type="InterPro" id="IPR007921">
    <property type="entry name" value="CHAP_dom"/>
</dbReference>
<sequence length="516" mass="57889">MVTLDAALKKEYIELYKNCKIKSECINRIDQYIDLISQKKDKYKVVEQATHVPWYFVAAIHLLESSLNFNTHLHNGDPLTARTVHVPKGRPVEGQPPFDWPTSAIDALNYAGLSSWNDWSIEGMCYSFEKYHGWGYRQYHPQVKSPYLWSFSNHYSKGKYAADGIYDPNLVSQQCGAMVLIKRMEERGLLHISAPPLQQVSWLELYRKEVGENASPRAVLAAWANDKLMEVVELPDRSTEDLISFCSKYPNAKTFHIAPSTKPAPAVTTPLVVQVTSLPPLDRILRWGDKGDDVKALQQALNRLNFNAGAADGDFGDQTQEAVKAFQLRSGLLVDGEVGSVTWEKLGGTGKVILPNLASFAASEAAKKLRWNGASSDAEKYLAPLRRIMQQLGHIGPEPVFYNWCAAFVTYCCRQVGIEIPDQPEGFWASMALVDSWQYWGKQKGYWHPKREVIPERGDIVTFDWSGVNGQFNHIGIVRGYTSGSSLIETAEGNVDNQCGHFSRSLSLISGIVRIR</sequence>
<dbReference type="OrthoDB" id="529831at2"/>
<feature type="domain" description="Peptidoglycan binding-like" evidence="1">
    <location>
        <begin position="291"/>
        <end position="346"/>
    </location>
</feature>
<dbReference type="SUPFAM" id="SSF47090">
    <property type="entry name" value="PGBD-like"/>
    <property type="match status" value="1"/>
</dbReference>
<reference evidence="4" key="1">
    <citation type="journal article" date="2011" name="MBio">
        <title>Novel metabolic attributes of the genus Cyanothece, comprising a group of unicellular nitrogen-fixing Cyanobacteria.</title>
        <authorList>
            <person name="Bandyopadhyay A."/>
            <person name="Elvitigala T."/>
            <person name="Welsh E."/>
            <person name="Stockel J."/>
            <person name="Liberton M."/>
            <person name="Min H."/>
            <person name="Sherman L.A."/>
            <person name="Pakrasi H.B."/>
        </authorList>
    </citation>
    <scope>NUCLEOTIDE SEQUENCE [LARGE SCALE GENOMIC DNA]</scope>
    <source>
        <strain evidence="4">PCC 7822</strain>
    </source>
</reference>
<evidence type="ECO:0000313" key="3">
    <source>
        <dbReference type="EMBL" id="ADN12101.1"/>
    </source>
</evidence>
<dbReference type="InterPro" id="IPR002477">
    <property type="entry name" value="Peptidoglycan-bd-like"/>
</dbReference>
<proteinExistence type="predicted"/>
<evidence type="ECO:0000313" key="4">
    <source>
        <dbReference type="Proteomes" id="UP000008206"/>
    </source>
</evidence>
<evidence type="ECO:0000259" key="1">
    <source>
        <dbReference type="Pfam" id="PF01471"/>
    </source>
</evidence>
<dbReference type="Proteomes" id="UP000008206">
    <property type="component" value="Chromosome"/>
</dbReference>
<dbReference type="Pfam" id="PF05257">
    <property type="entry name" value="CHAP"/>
    <property type="match status" value="1"/>
</dbReference>
<dbReference type="Gene3D" id="1.10.101.10">
    <property type="entry name" value="PGBD-like superfamily/PGBD"/>
    <property type="match status" value="1"/>
</dbReference>
<dbReference type="HOGENOM" id="CLU_527589_0_0_3"/>
<dbReference type="InterPro" id="IPR036366">
    <property type="entry name" value="PGBDSf"/>
</dbReference>
<dbReference type="InterPro" id="IPR038765">
    <property type="entry name" value="Papain-like_cys_pep_sf"/>
</dbReference>
<dbReference type="KEGG" id="cyj:Cyan7822_0049"/>
<organism evidence="3 4">
    <name type="scientific">Gloeothece verrucosa (strain PCC 7822)</name>
    <name type="common">Cyanothece sp. (strain PCC 7822)</name>
    <dbReference type="NCBI Taxonomy" id="497965"/>
    <lineage>
        <taxon>Bacteria</taxon>
        <taxon>Bacillati</taxon>
        <taxon>Cyanobacteriota</taxon>
        <taxon>Cyanophyceae</taxon>
        <taxon>Oscillatoriophycideae</taxon>
        <taxon>Chroococcales</taxon>
        <taxon>Aphanothecaceae</taxon>
        <taxon>Gloeothece</taxon>
        <taxon>Gloeothece verrucosa</taxon>
    </lineage>
</organism>
<dbReference type="EMBL" id="CP002198">
    <property type="protein sequence ID" value="ADN12101.1"/>
    <property type="molecule type" value="Genomic_DNA"/>
</dbReference>
<protein>
    <submittedName>
        <fullName evidence="3">Peptidoglycan-binding domain 1 protein</fullName>
    </submittedName>
</protein>
<gene>
    <name evidence="3" type="ordered locus">Cyan7822_0049</name>
</gene>